<comment type="similarity">
    <text evidence="1">Belongs to the amidase family.</text>
</comment>
<evidence type="ECO:0000256" key="1">
    <source>
        <dbReference type="ARBA" id="ARBA00009199"/>
    </source>
</evidence>
<protein>
    <submittedName>
        <fullName evidence="3">Amidase</fullName>
    </submittedName>
</protein>
<dbReference type="SUPFAM" id="SSF75304">
    <property type="entry name" value="Amidase signature (AS) enzymes"/>
    <property type="match status" value="1"/>
</dbReference>
<evidence type="ECO:0000313" key="4">
    <source>
        <dbReference type="Proteomes" id="UP001500466"/>
    </source>
</evidence>
<comment type="caution">
    <text evidence="3">The sequence shown here is derived from an EMBL/GenBank/DDBJ whole genome shotgun (WGS) entry which is preliminary data.</text>
</comment>
<evidence type="ECO:0000259" key="2">
    <source>
        <dbReference type="Pfam" id="PF01425"/>
    </source>
</evidence>
<gene>
    <name evidence="3" type="ORF">GCM10023205_53550</name>
</gene>
<feature type="domain" description="Amidase" evidence="2">
    <location>
        <begin position="25"/>
        <end position="454"/>
    </location>
</feature>
<name>A0ABP9HUB4_9ACTN</name>
<proteinExistence type="inferred from homology"/>
<dbReference type="InterPro" id="IPR000120">
    <property type="entry name" value="Amidase"/>
</dbReference>
<dbReference type="EMBL" id="BAABHS010000020">
    <property type="protein sequence ID" value="GAA4978705.1"/>
    <property type="molecule type" value="Genomic_DNA"/>
</dbReference>
<sequence>MSDPTWLDACAQAELVRSGRMSAREMVESAIDRVVATHSVLNAVIHQRFEAARAEAAGVLPDGPFRGVPIVVKDLYCDSAGDPAHNGARFLKEARWRAGHDSAVVRRLREAGFVIIGRTNVPEFGANASTEPLAYGPTRNPWNVGRSPGGSSGGSAAAVAAGLVPVAHANDGGGSLRMPASMCGLVGLKPTRARVSQAPAGAAWGIGATADGVLSRSVRDTAALLDVLSGPEPGDPYAAPALARPLAAEVGADPGRLRIGLLDRPPVDGIPPDPEAARAVVETGLLLARLGHHVEHSHPEAMSAPDFSERFFRLTAVSLAAELAEWEKRLGRPIGDDELEAPNDQLAPLGRAMSAVQYAETVEWMYAFQRRMARWWADDGFDVLVSPVLNGTPPPLGWFADPQHGRARVRAVHQFTAQFNATGQPALSLPLHRTADGLPVGVQFVAAYGREDLLVRLGAQLEQAVPWAGLRPALDVTVHGG</sequence>
<reference evidence="4" key="1">
    <citation type="journal article" date="2019" name="Int. J. Syst. Evol. Microbiol.">
        <title>The Global Catalogue of Microorganisms (GCM) 10K type strain sequencing project: providing services to taxonomists for standard genome sequencing and annotation.</title>
        <authorList>
            <consortium name="The Broad Institute Genomics Platform"/>
            <consortium name="The Broad Institute Genome Sequencing Center for Infectious Disease"/>
            <person name="Wu L."/>
            <person name="Ma J."/>
        </authorList>
    </citation>
    <scope>NUCLEOTIDE SEQUENCE [LARGE SCALE GENOMIC DNA]</scope>
    <source>
        <strain evidence="4">JCM 17986</strain>
    </source>
</reference>
<dbReference type="Gene3D" id="3.90.1300.10">
    <property type="entry name" value="Amidase signature (AS) domain"/>
    <property type="match status" value="1"/>
</dbReference>
<dbReference type="PANTHER" id="PTHR11895:SF7">
    <property type="entry name" value="GLUTAMYL-TRNA(GLN) AMIDOTRANSFERASE SUBUNIT A, MITOCHONDRIAL"/>
    <property type="match status" value="1"/>
</dbReference>
<accession>A0ABP9HUB4</accession>
<dbReference type="InterPro" id="IPR020556">
    <property type="entry name" value="Amidase_CS"/>
</dbReference>
<dbReference type="Pfam" id="PF01425">
    <property type="entry name" value="Amidase"/>
    <property type="match status" value="1"/>
</dbReference>
<dbReference type="RefSeq" id="WP_345678245.1">
    <property type="nucleotide sequence ID" value="NZ_BAABHS010000020.1"/>
</dbReference>
<dbReference type="InterPro" id="IPR036928">
    <property type="entry name" value="AS_sf"/>
</dbReference>
<evidence type="ECO:0000313" key="3">
    <source>
        <dbReference type="EMBL" id="GAA4978705.1"/>
    </source>
</evidence>
<keyword evidence="4" id="KW-1185">Reference proteome</keyword>
<organism evidence="3 4">
    <name type="scientific">Yinghuangia aomiensis</name>
    <dbReference type="NCBI Taxonomy" id="676205"/>
    <lineage>
        <taxon>Bacteria</taxon>
        <taxon>Bacillati</taxon>
        <taxon>Actinomycetota</taxon>
        <taxon>Actinomycetes</taxon>
        <taxon>Kitasatosporales</taxon>
        <taxon>Streptomycetaceae</taxon>
        <taxon>Yinghuangia</taxon>
    </lineage>
</organism>
<dbReference type="Proteomes" id="UP001500466">
    <property type="component" value="Unassembled WGS sequence"/>
</dbReference>
<dbReference type="PROSITE" id="PS00571">
    <property type="entry name" value="AMIDASES"/>
    <property type="match status" value="1"/>
</dbReference>
<dbReference type="InterPro" id="IPR023631">
    <property type="entry name" value="Amidase_dom"/>
</dbReference>
<dbReference type="PANTHER" id="PTHR11895">
    <property type="entry name" value="TRANSAMIDASE"/>
    <property type="match status" value="1"/>
</dbReference>